<dbReference type="Proteomes" id="UP001623330">
    <property type="component" value="Unassembled WGS sequence"/>
</dbReference>
<gene>
    <name evidence="2" type="ORF">RNJ44_04835</name>
</gene>
<comment type="caution">
    <text evidence="2">The sequence shown here is derived from an EMBL/GenBank/DDBJ whole genome shotgun (WGS) entry which is preliminary data.</text>
</comment>
<evidence type="ECO:0000256" key="1">
    <source>
        <dbReference type="SAM" id="SignalP"/>
    </source>
</evidence>
<evidence type="ECO:0000313" key="2">
    <source>
        <dbReference type="EMBL" id="KAL3232919.1"/>
    </source>
</evidence>
<keyword evidence="1" id="KW-0732">Signal</keyword>
<evidence type="ECO:0000313" key="3">
    <source>
        <dbReference type="Proteomes" id="UP001623330"/>
    </source>
</evidence>
<dbReference type="InterPro" id="IPR013880">
    <property type="entry name" value="Yos1"/>
</dbReference>
<name>A0ABR4NW13_9SACH</name>
<keyword evidence="3" id="KW-1185">Reference proteome</keyword>
<reference evidence="2 3" key="1">
    <citation type="submission" date="2024-05" db="EMBL/GenBank/DDBJ databases">
        <title>Long read based assembly of the Candida bracarensis genome reveals expanded adhesin content.</title>
        <authorList>
            <person name="Marcet-Houben M."/>
            <person name="Ksiezopolska E."/>
            <person name="Gabaldon T."/>
        </authorList>
    </citation>
    <scope>NUCLEOTIDE SEQUENCE [LARGE SCALE GENOMIC DNA]</scope>
    <source>
        <strain evidence="2 3">CBM6</strain>
    </source>
</reference>
<feature type="signal peptide" evidence="1">
    <location>
        <begin position="1"/>
        <end position="23"/>
    </location>
</feature>
<sequence length="50" mass="5709">MIFGLGRLFYVTLLLINSVAVLSEERFLSRSMLDSKPPSFKWAICAKDML</sequence>
<proteinExistence type="predicted"/>
<accession>A0ABR4NW13</accession>
<feature type="chain" id="PRO_5046854335" evidence="1">
    <location>
        <begin position="24"/>
        <end position="50"/>
    </location>
</feature>
<dbReference type="Pfam" id="PF08571">
    <property type="entry name" value="Yos1"/>
    <property type="match status" value="1"/>
</dbReference>
<dbReference type="EMBL" id="JBEVYD010000005">
    <property type="protein sequence ID" value="KAL3232919.1"/>
    <property type="molecule type" value="Genomic_DNA"/>
</dbReference>
<protein>
    <submittedName>
        <fullName evidence="2">Uncharacterized protein</fullName>
    </submittedName>
</protein>
<organism evidence="2 3">
    <name type="scientific">Nakaseomyces bracarensis</name>
    <dbReference type="NCBI Taxonomy" id="273131"/>
    <lineage>
        <taxon>Eukaryota</taxon>
        <taxon>Fungi</taxon>
        <taxon>Dikarya</taxon>
        <taxon>Ascomycota</taxon>
        <taxon>Saccharomycotina</taxon>
        <taxon>Saccharomycetes</taxon>
        <taxon>Saccharomycetales</taxon>
        <taxon>Saccharomycetaceae</taxon>
        <taxon>Nakaseomyces</taxon>
    </lineage>
</organism>